<gene>
    <name evidence="1" type="ORF">Aco03nite_098920</name>
</gene>
<protein>
    <recommendedName>
        <fullName evidence="3">Sulfotransferase</fullName>
    </recommendedName>
</protein>
<dbReference type="Gene3D" id="3.40.50.300">
    <property type="entry name" value="P-loop containing nucleotide triphosphate hydrolases"/>
    <property type="match status" value="1"/>
</dbReference>
<dbReference type="SUPFAM" id="SSF52540">
    <property type="entry name" value="P-loop containing nucleoside triphosphate hydrolases"/>
    <property type="match status" value="1"/>
</dbReference>
<comment type="caution">
    <text evidence="1">The sequence shown here is derived from an EMBL/GenBank/DDBJ whole genome shotgun (WGS) entry which is preliminary data.</text>
</comment>
<accession>A0ABQ3XSP1</accession>
<dbReference type="Proteomes" id="UP000612282">
    <property type="component" value="Unassembled WGS sequence"/>
</dbReference>
<organism evidence="1 2">
    <name type="scientific">Actinoplanes couchii</name>
    <dbReference type="NCBI Taxonomy" id="403638"/>
    <lineage>
        <taxon>Bacteria</taxon>
        <taxon>Bacillati</taxon>
        <taxon>Actinomycetota</taxon>
        <taxon>Actinomycetes</taxon>
        <taxon>Micromonosporales</taxon>
        <taxon>Micromonosporaceae</taxon>
        <taxon>Actinoplanes</taxon>
    </lineage>
</organism>
<name>A0ABQ3XSP1_9ACTN</name>
<dbReference type="InterPro" id="IPR027417">
    <property type="entry name" value="P-loop_NTPase"/>
</dbReference>
<evidence type="ECO:0008006" key="3">
    <source>
        <dbReference type="Google" id="ProtNLM"/>
    </source>
</evidence>
<proteinExistence type="predicted"/>
<dbReference type="EMBL" id="BOMG01000128">
    <property type="protein sequence ID" value="GID61488.1"/>
    <property type="molecule type" value="Genomic_DNA"/>
</dbReference>
<reference evidence="1 2" key="1">
    <citation type="submission" date="2021-01" db="EMBL/GenBank/DDBJ databases">
        <title>Whole genome shotgun sequence of Actinoplanes couchii NBRC 106145.</title>
        <authorList>
            <person name="Komaki H."/>
            <person name="Tamura T."/>
        </authorList>
    </citation>
    <scope>NUCLEOTIDE SEQUENCE [LARGE SCALE GENOMIC DNA]</scope>
    <source>
        <strain evidence="1 2">NBRC 106145</strain>
    </source>
</reference>
<evidence type="ECO:0000313" key="1">
    <source>
        <dbReference type="EMBL" id="GID61488.1"/>
    </source>
</evidence>
<dbReference type="RefSeq" id="WP_203809522.1">
    <property type="nucleotide sequence ID" value="NZ_BAAAQE010000015.1"/>
</dbReference>
<sequence>MVVSSPRGGSSHLAELLRGCPSLLHLPGETPPLLTLAGLDPLSRTGCEELGAADAADFAEALDREFAREAGAPADRCDLPELAAWLHRRLTMQWPDETFETDEVAGYVAEATAVARLPERAAEFGDLAEFHLEFLAAVRAAHPRVDPYYYDLDEDLVTARFPGLDVPQAPHQADRLVEVAPFLIARPWRLADPDELAGRTLVIKAPGCSYQIPFFRALFPHARVRILHLTRAPGPSINGLMIAWLHRGFFSRTVPEELAIGGYSDVHPEWGDHWWNFDLPPGWTDMTKEPLEAVCAFQWASAHRAVGAEIARSQVDHLTVRHEDLVGSGRKRHAAVHRLGCWLGLSSAEIERLATATIDPVSATAKPDENRWKRNAHVILPAMRAPHIREVASDLGYHDFSA</sequence>
<keyword evidence="2" id="KW-1185">Reference proteome</keyword>
<evidence type="ECO:0000313" key="2">
    <source>
        <dbReference type="Proteomes" id="UP000612282"/>
    </source>
</evidence>